<evidence type="ECO:0000256" key="2">
    <source>
        <dbReference type="ARBA" id="ARBA00022475"/>
    </source>
</evidence>
<feature type="transmembrane region" description="Helical" evidence="6">
    <location>
        <begin position="161"/>
        <end position="182"/>
    </location>
</feature>
<evidence type="ECO:0000256" key="1">
    <source>
        <dbReference type="ARBA" id="ARBA00004651"/>
    </source>
</evidence>
<gene>
    <name evidence="7" type="ORF">H3V53_19910</name>
</gene>
<dbReference type="EMBL" id="JACFYJ010000033">
    <property type="protein sequence ID" value="MEI5999390.1"/>
    <property type="molecule type" value="Genomic_DNA"/>
</dbReference>
<feature type="transmembrane region" description="Helical" evidence="6">
    <location>
        <begin position="105"/>
        <end position="126"/>
    </location>
</feature>
<dbReference type="Proteomes" id="UP001386437">
    <property type="component" value="Unassembled WGS sequence"/>
</dbReference>
<feature type="transmembrane region" description="Helical" evidence="6">
    <location>
        <begin position="286"/>
        <end position="306"/>
    </location>
</feature>
<reference evidence="7 8" key="1">
    <citation type="journal article" date="2022" name="Arch. Microbiol.">
        <title>Paraburkholderia bengalensis sp. nov. isolated from roots of Oryza sativa, IR64.</title>
        <authorList>
            <person name="Nag P."/>
            <person name="Mondal N."/>
            <person name="Sarkar J."/>
            <person name="Das S."/>
        </authorList>
    </citation>
    <scope>NUCLEOTIDE SEQUENCE [LARGE SCALE GENOMIC DNA]</scope>
    <source>
        <strain evidence="7 8">IR64_4_BI</strain>
    </source>
</reference>
<keyword evidence="2" id="KW-1003">Cell membrane</keyword>
<dbReference type="PANTHER" id="PTHR47089:SF1">
    <property type="entry name" value="GUANOSINE ABC TRANSPORTER PERMEASE PROTEIN NUPP"/>
    <property type="match status" value="1"/>
</dbReference>
<keyword evidence="8" id="KW-1185">Reference proteome</keyword>
<feature type="transmembrane region" description="Helical" evidence="6">
    <location>
        <begin position="318"/>
        <end position="334"/>
    </location>
</feature>
<feature type="transmembrane region" description="Helical" evidence="6">
    <location>
        <begin position="235"/>
        <end position="257"/>
    </location>
</feature>
<organism evidence="7 8">
    <name type="scientific">Paraburkholderia bengalensis</name>
    <dbReference type="NCBI Taxonomy" id="2747562"/>
    <lineage>
        <taxon>Bacteria</taxon>
        <taxon>Pseudomonadati</taxon>
        <taxon>Pseudomonadota</taxon>
        <taxon>Betaproteobacteria</taxon>
        <taxon>Burkholderiales</taxon>
        <taxon>Burkholderiaceae</taxon>
        <taxon>Paraburkholderia</taxon>
    </lineage>
</organism>
<evidence type="ECO:0000256" key="5">
    <source>
        <dbReference type="ARBA" id="ARBA00023136"/>
    </source>
</evidence>
<keyword evidence="3 6" id="KW-0812">Transmembrane</keyword>
<feature type="transmembrane region" description="Helical" evidence="6">
    <location>
        <begin position="366"/>
        <end position="385"/>
    </location>
</feature>
<evidence type="ECO:0000256" key="4">
    <source>
        <dbReference type="ARBA" id="ARBA00022989"/>
    </source>
</evidence>
<evidence type="ECO:0000256" key="3">
    <source>
        <dbReference type="ARBA" id="ARBA00022692"/>
    </source>
</evidence>
<feature type="transmembrane region" description="Helical" evidence="6">
    <location>
        <begin position="138"/>
        <end position="155"/>
    </location>
</feature>
<accession>A0ABU8IVF8</accession>
<proteinExistence type="predicted"/>
<dbReference type="CDD" id="cd06580">
    <property type="entry name" value="TM_PBP1_transp_TpRbsC_like"/>
    <property type="match status" value="1"/>
</dbReference>
<comment type="subcellular location">
    <subcellularLocation>
        <location evidence="1">Cell membrane</location>
        <topology evidence="1">Multi-pass membrane protein</topology>
    </subcellularLocation>
</comment>
<dbReference type="InterPro" id="IPR001851">
    <property type="entry name" value="ABC_transp_permease"/>
</dbReference>
<protein>
    <submittedName>
        <fullName evidence="7">ABC transporter permease</fullName>
    </submittedName>
</protein>
<comment type="caution">
    <text evidence="7">The sequence shown here is derived from an EMBL/GenBank/DDBJ whole genome shotgun (WGS) entry which is preliminary data.</text>
</comment>
<sequence>MTDTVPSGQAEACVQDRARNDEPAASFGPHPAGAVADPPRRFSPARHYALELRQDMAWHKQGIVLASSIVVGLAICAVILMAAGISGRDLFNEFVVETLGNAESIRTVLIQAAPLVMIGLAAAMAFRVRFWNLGLEGQMVWGAIAATAVVLGDVGSSGARLWLMGAAALAGGALWAVLPLVLRMRLGISEIISTLMLNYVAGNFLLNLVYGQWKDPKDSFPHSRVFLVTERLPDLWNGCSSAILLAALFALAAWWFLQRSRAGVYMRFVSINARAAHALGVPVRNVVAGAVLLSGALAGFAGFIVVAGQEARLTQDFYAGYGFSGILIAFLARNNPIAASVVAHLVAALFVTGRSLQVLYQIPFSMVQLIQAILVITVAASDFFIRYRLSPVGKTA</sequence>
<dbReference type="RefSeq" id="WP_336599454.1">
    <property type="nucleotide sequence ID" value="NZ_JACFYJ010000033.1"/>
</dbReference>
<keyword evidence="4 6" id="KW-1133">Transmembrane helix</keyword>
<keyword evidence="5 6" id="KW-0472">Membrane</keyword>
<evidence type="ECO:0000313" key="8">
    <source>
        <dbReference type="Proteomes" id="UP001386437"/>
    </source>
</evidence>
<name>A0ABU8IVF8_9BURK</name>
<feature type="transmembrane region" description="Helical" evidence="6">
    <location>
        <begin position="194"/>
        <end position="213"/>
    </location>
</feature>
<evidence type="ECO:0000313" key="7">
    <source>
        <dbReference type="EMBL" id="MEI5999390.1"/>
    </source>
</evidence>
<evidence type="ECO:0000256" key="6">
    <source>
        <dbReference type="SAM" id="Phobius"/>
    </source>
</evidence>
<feature type="transmembrane region" description="Helical" evidence="6">
    <location>
        <begin position="63"/>
        <end position="85"/>
    </location>
</feature>
<dbReference type="Pfam" id="PF02653">
    <property type="entry name" value="BPD_transp_2"/>
    <property type="match status" value="1"/>
</dbReference>
<dbReference type="PANTHER" id="PTHR47089">
    <property type="entry name" value="ABC TRANSPORTER, PERMEASE PROTEIN"/>
    <property type="match status" value="1"/>
</dbReference>